<name>A0A811MC86_9POAL</name>
<dbReference type="GO" id="GO:0034440">
    <property type="term" value="P:lipid oxidation"/>
    <property type="evidence" value="ECO:0007669"/>
    <property type="project" value="InterPro"/>
</dbReference>
<evidence type="ECO:0000256" key="3">
    <source>
        <dbReference type="ARBA" id="ARBA00022723"/>
    </source>
</evidence>
<dbReference type="GO" id="GO:0046872">
    <property type="term" value="F:metal ion binding"/>
    <property type="evidence" value="ECO:0007669"/>
    <property type="project" value="UniProtKB-KW"/>
</dbReference>
<evidence type="ECO:0000256" key="9">
    <source>
        <dbReference type="ARBA" id="ARBA00023160"/>
    </source>
</evidence>
<dbReference type="PROSITE" id="PS51393">
    <property type="entry name" value="LIPOXYGENASE_3"/>
    <property type="match status" value="1"/>
</dbReference>
<dbReference type="Gene3D" id="2.60.60.20">
    <property type="entry name" value="PLAT/LH2 domain"/>
    <property type="match status" value="1"/>
</dbReference>
<comment type="caution">
    <text evidence="12">The sequence shown here is derived from an EMBL/GenBank/DDBJ whole genome shotgun (WGS) entry which is preliminary data.</text>
</comment>
<dbReference type="InterPro" id="IPR000907">
    <property type="entry name" value="LipOase"/>
</dbReference>
<keyword evidence="8" id="KW-0443">Lipid metabolism</keyword>
<keyword evidence="6" id="KW-0223">Dioxygenase</keyword>
<keyword evidence="13" id="KW-1185">Reference proteome</keyword>
<evidence type="ECO:0000256" key="6">
    <source>
        <dbReference type="ARBA" id="ARBA00022964"/>
    </source>
</evidence>
<dbReference type="InterPro" id="IPR013819">
    <property type="entry name" value="LipOase_C"/>
</dbReference>
<dbReference type="PRINTS" id="PR00468">
    <property type="entry name" value="PLTLPOXGNASE"/>
</dbReference>
<dbReference type="Proteomes" id="UP000604825">
    <property type="component" value="Unassembled WGS sequence"/>
</dbReference>
<gene>
    <name evidence="12" type="ORF">NCGR_LOCUS2790</name>
</gene>
<evidence type="ECO:0000313" key="13">
    <source>
        <dbReference type="Proteomes" id="UP000604825"/>
    </source>
</evidence>
<evidence type="ECO:0000256" key="4">
    <source>
        <dbReference type="ARBA" id="ARBA00022767"/>
    </source>
</evidence>
<dbReference type="EMBL" id="CAJGYO010000001">
    <property type="protein sequence ID" value="CAD6204842.1"/>
    <property type="molecule type" value="Genomic_DNA"/>
</dbReference>
<sequence>MHGLRWHCQSLLVRQLRSPALIRGRRENCCRAPACALDSGSELGATSTGMVHVGGKLLLQSFLDSPSRRLTLSLQLVSATVAGDGRGVLGEEAVLGAAISGAETELDVTLAWDDALGVPGAVVVKNHSDFPVYLKLLSTAAGVHFTCNGWVYPVGKHSHRLFFTNDAYVKEQTPSALLKYREDELAALRGEAGRAFADDEEQPFQEWDRVYDYALYNDLGNPDLRKDLARPVLGGSQEYPYPRRTKTGRRPSRADRKGPIEDRTDGFG</sequence>
<keyword evidence="2" id="KW-0444">Lipid biosynthesis</keyword>
<dbReference type="SMART" id="SM00308">
    <property type="entry name" value="LH2"/>
    <property type="match status" value="1"/>
</dbReference>
<evidence type="ECO:0000256" key="1">
    <source>
        <dbReference type="ARBA" id="ARBA00009419"/>
    </source>
</evidence>
<dbReference type="InterPro" id="IPR001024">
    <property type="entry name" value="PLAT/LH2_dom"/>
</dbReference>
<feature type="compositionally biased region" description="Basic and acidic residues" evidence="10">
    <location>
        <begin position="252"/>
        <end position="268"/>
    </location>
</feature>
<evidence type="ECO:0000313" key="12">
    <source>
        <dbReference type="EMBL" id="CAD6204842.1"/>
    </source>
</evidence>
<dbReference type="Pfam" id="PF00305">
    <property type="entry name" value="Lipoxygenase"/>
    <property type="match status" value="1"/>
</dbReference>
<evidence type="ECO:0000256" key="8">
    <source>
        <dbReference type="ARBA" id="ARBA00023098"/>
    </source>
</evidence>
<keyword evidence="5" id="KW-0276">Fatty acid metabolism</keyword>
<organism evidence="12 13">
    <name type="scientific">Miscanthus lutarioriparius</name>
    <dbReference type="NCBI Taxonomy" id="422564"/>
    <lineage>
        <taxon>Eukaryota</taxon>
        <taxon>Viridiplantae</taxon>
        <taxon>Streptophyta</taxon>
        <taxon>Embryophyta</taxon>
        <taxon>Tracheophyta</taxon>
        <taxon>Spermatophyta</taxon>
        <taxon>Magnoliopsida</taxon>
        <taxon>Liliopsida</taxon>
        <taxon>Poales</taxon>
        <taxon>Poaceae</taxon>
        <taxon>PACMAD clade</taxon>
        <taxon>Panicoideae</taxon>
        <taxon>Andropogonodae</taxon>
        <taxon>Andropogoneae</taxon>
        <taxon>Saccharinae</taxon>
        <taxon>Miscanthus</taxon>
    </lineage>
</organism>
<proteinExistence type="inferred from homology"/>
<dbReference type="InterPro" id="IPR001246">
    <property type="entry name" value="LipOase_plant"/>
</dbReference>
<dbReference type="SUPFAM" id="SSF48484">
    <property type="entry name" value="Lipoxigenase"/>
    <property type="match status" value="1"/>
</dbReference>
<evidence type="ECO:0000256" key="5">
    <source>
        <dbReference type="ARBA" id="ARBA00022832"/>
    </source>
</evidence>
<dbReference type="Gene3D" id="4.10.375.10">
    <property type="entry name" value="Lipoxygenase-1, Domain 2"/>
    <property type="match status" value="1"/>
</dbReference>
<evidence type="ECO:0000256" key="2">
    <source>
        <dbReference type="ARBA" id="ARBA00022516"/>
    </source>
</evidence>
<comment type="similarity">
    <text evidence="1">Belongs to the lipoxygenase family.</text>
</comment>
<dbReference type="GO" id="GO:0006633">
    <property type="term" value="P:fatty acid biosynthetic process"/>
    <property type="evidence" value="ECO:0007669"/>
    <property type="project" value="UniProtKB-KW"/>
</dbReference>
<dbReference type="PANTHER" id="PTHR11771">
    <property type="entry name" value="LIPOXYGENASE"/>
    <property type="match status" value="1"/>
</dbReference>
<keyword evidence="7" id="KW-0560">Oxidoreductase</keyword>
<dbReference type="SUPFAM" id="SSF49723">
    <property type="entry name" value="Lipase/lipooxygenase domain (PLAT/LH2 domain)"/>
    <property type="match status" value="1"/>
</dbReference>
<accession>A0A811MC86</accession>
<keyword evidence="3" id="KW-0479">Metal-binding</keyword>
<protein>
    <recommendedName>
        <fullName evidence="11">Lipoxygenase domain-containing protein</fullName>
    </recommendedName>
</protein>
<evidence type="ECO:0000259" key="11">
    <source>
        <dbReference type="PROSITE" id="PS51393"/>
    </source>
</evidence>
<evidence type="ECO:0000256" key="7">
    <source>
        <dbReference type="ARBA" id="ARBA00023002"/>
    </source>
</evidence>
<feature type="region of interest" description="Disordered" evidence="10">
    <location>
        <begin position="227"/>
        <end position="268"/>
    </location>
</feature>
<evidence type="ECO:0000256" key="10">
    <source>
        <dbReference type="SAM" id="MobiDB-lite"/>
    </source>
</evidence>
<keyword evidence="4" id="KW-0925">Oxylipin biosynthesis</keyword>
<dbReference type="OrthoDB" id="1647310at2759"/>
<dbReference type="InterPro" id="IPR036392">
    <property type="entry name" value="PLAT/LH2_dom_sf"/>
</dbReference>
<dbReference type="InterPro" id="IPR036226">
    <property type="entry name" value="LipOase_C_sf"/>
</dbReference>
<dbReference type="GO" id="GO:0016702">
    <property type="term" value="F:oxidoreductase activity, acting on single donors with incorporation of molecular oxygen, incorporation of two atoms of oxygen"/>
    <property type="evidence" value="ECO:0007669"/>
    <property type="project" value="InterPro"/>
</dbReference>
<feature type="domain" description="Lipoxygenase" evidence="11">
    <location>
        <begin position="167"/>
        <end position="268"/>
    </location>
</feature>
<reference evidence="12" key="1">
    <citation type="submission" date="2020-10" db="EMBL/GenBank/DDBJ databases">
        <authorList>
            <person name="Han B."/>
            <person name="Lu T."/>
            <person name="Zhao Q."/>
            <person name="Huang X."/>
            <person name="Zhao Y."/>
        </authorList>
    </citation>
    <scope>NUCLEOTIDE SEQUENCE</scope>
</reference>
<keyword evidence="9" id="KW-0275">Fatty acid biosynthesis</keyword>
<dbReference type="GO" id="GO:0031408">
    <property type="term" value="P:oxylipin biosynthetic process"/>
    <property type="evidence" value="ECO:0007669"/>
    <property type="project" value="UniProtKB-KW"/>
</dbReference>
<dbReference type="AlphaFoldDB" id="A0A811MC86"/>